<evidence type="ECO:0000313" key="2">
    <source>
        <dbReference type="EMBL" id="WMV41911.1"/>
    </source>
</evidence>
<accession>A0AAF0ZJQ2</accession>
<evidence type="ECO:0000313" key="3">
    <source>
        <dbReference type="Proteomes" id="UP001234989"/>
    </source>
</evidence>
<reference evidence="2" key="1">
    <citation type="submission" date="2023-08" db="EMBL/GenBank/DDBJ databases">
        <title>A de novo genome assembly of Solanum verrucosum Schlechtendal, a Mexican diploid species geographically isolated from the other diploid A-genome species in potato relatives.</title>
        <authorList>
            <person name="Hosaka K."/>
        </authorList>
    </citation>
    <scope>NUCLEOTIDE SEQUENCE</scope>
    <source>
        <tissue evidence="2">Young leaves</tissue>
    </source>
</reference>
<proteinExistence type="predicted"/>
<dbReference type="AlphaFoldDB" id="A0AAF0ZJQ2"/>
<keyword evidence="3" id="KW-1185">Reference proteome</keyword>
<feature type="region of interest" description="Disordered" evidence="1">
    <location>
        <begin position="51"/>
        <end position="70"/>
    </location>
</feature>
<protein>
    <submittedName>
        <fullName evidence="2">Uncharacterized protein</fullName>
    </submittedName>
</protein>
<dbReference type="Proteomes" id="UP001234989">
    <property type="component" value="Chromosome 8"/>
</dbReference>
<gene>
    <name evidence="2" type="ORF">MTR67_035296</name>
</gene>
<name>A0AAF0ZJQ2_SOLVR</name>
<organism evidence="2 3">
    <name type="scientific">Solanum verrucosum</name>
    <dbReference type="NCBI Taxonomy" id="315347"/>
    <lineage>
        <taxon>Eukaryota</taxon>
        <taxon>Viridiplantae</taxon>
        <taxon>Streptophyta</taxon>
        <taxon>Embryophyta</taxon>
        <taxon>Tracheophyta</taxon>
        <taxon>Spermatophyta</taxon>
        <taxon>Magnoliopsida</taxon>
        <taxon>eudicotyledons</taxon>
        <taxon>Gunneridae</taxon>
        <taxon>Pentapetalae</taxon>
        <taxon>asterids</taxon>
        <taxon>lamiids</taxon>
        <taxon>Solanales</taxon>
        <taxon>Solanaceae</taxon>
        <taxon>Solanoideae</taxon>
        <taxon>Solaneae</taxon>
        <taxon>Solanum</taxon>
    </lineage>
</organism>
<sequence length="70" mass="7807">MPPRRAVRGCLGRRNVDPQDQGVPNALQVQPQGEVTNVEFRMLSQLVTNQAGQQRGNQQDVADTSRICEF</sequence>
<dbReference type="EMBL" id="CP133619">
    <property type="protein sequence ID" value="WMV41911.1"/>
    <property type="molecule type" value="Genomic_DNA"/>
</dbReference>
<feature type="compositionally biased region" description="Polar residues" evidence="1">
    <location>
        <begin position="51"/>
        <end position="62"/>
    </location>
</feature>
<evidence type="ECO:0000256" key="1">
    <source>
        <dbReference type="SAM" id="MobiDB-lite"/>
    </source>
</evidence>